<name>A0AA88NUY2_CHASR</name>
<feature type="compositionally biased region" description="Basic and acidic residues" evidence="1">
    <location>
        <begin position="1"/>
        <end position="11"/>
    </location>
</feature>
<feature type="region of interest" description="Disordered" evidence="1">
    <location>
        <begin position="1"/>
        <end position="22"/>
    </location>
</feature>
<evidence type="ECO:0000313" key="3">
    <source>
        <dbReference type="EMBL" id="KAK2863274.1"/>
    </source>
</evidence>
<organism evidence="3 4">
    <name type="scientific">Channa striata</name>
    <name type="common">Snakehead murrel</name>
    <name type="synonym">Ophicephalus striatus</name>
    <dbReference type="NCBI Taxonomy" id="64152"/>
    <lineage>
        <taxon>Eukaryota</taxon>
        <taxon>Metazoa</taxon>
        <taxon>Chordata</taxon>
        <taxon>Craniata</taxon>
        <taxon>Vertebrata</taxon>
        <taxon>Euteleostomi</taxon>
        <taxon>Actinopterygii</taxon>
        <taxon>Neopterygii</taxon>
        <taxon>Teleostei</taxon>
        <taxon>Neoteleostei</taxon>
        <taxon>Acanthomorphata</taxon>
        <taxon>Anabantaria</taxon>
        <taxon>Anabantiformes</taxon>
        <taxon>Channoidei</taxon>
        <taxon>Channidae</taxon>
        <taxon>Channa</taxon>
    </lineage>
</organism>
<evidence type="ECO:0000256" key="1">
    <source>
        <dbReference type="SAM" id="MobiDB-lite"/>
    </source>
</evidence>
<dbReference type="AlphaFoldDB" id="A0AA88NUY2"/>
<reference evidence="3" key="1">
    <citation type="submission" date="2023-07" db="EMBL/GenBank/DDBJ databases">
        <title>Chromosome-level Genome Assembly of Striped Snakehead (Channa striata).</title>
        <authorList>
            <person name="Liu H."/>
        </authorList>
    </citation>
    <scope>NUCLEOTIDE SEQUENCE</scope>
    <source>
        <strain evidence="3">Gz</strain>
        <tissue evidence="3">Muscle</tissue>
    </source>
</reference>
<keyword evidence="2" id="KW-1133">Transmembrane helix</keyword>
<evidence type="ECO:0000313" key="4">
    <source>
        <dbReference type="Proteomes" id="UP001187415"/>
    </source>
</evidence>
<keyword evidence="2" id="KW-0812">Transmembrane</keyword>
<evidence type="ECO:0000256" key="2">
    <source>
        <dbReference type="SAM" id="Phobius"/>
    </source>
</evidence>
<dbReference type="Proteomes" id="UP001187415">
    <property type="component" value="Unassembled WGS sequence"/>
</dbReference>
<proteinExistence type="predicted"/>
<keyword evidence="4" id="KW-1185">Reference proteome</keyword>
<feature type="transmembrane region" description="Helical" evidence="2">
    <location>
        <begin position="32"/>
        <end position="62"/>
    </location>
</feature>
<dbReference type="EMBL" id="JAUPFM010000001">
    <property type="protein sequence ID" value="KAK2863274.1"/>
    <property type="molecule type" value="Genomic_DNA"/>
</dbReference>
<sequence length="98" mass="10490">MTRSDTAEDNRLMSTGTNEHRNPQLASCFSTAWASVISTFCTGLVSGAAGGLLLGATAVVIIQSLELLDKNKLHVDQLLNFMTVKGVEQLKSLLVLQV</sequence>
<accession>A0AA88NUY2</accession>
<keyword evidence="2" id="KW-0472">Membrane</keyword>
<gene>
    <name evidence="3" type="ORF">Q5P01_002807</name>
</gene>
<comment type="caution">
    <text evidence="3">The sequence shown here is derived from an EMBL/GenBank/DDBJ whole genome shotgun (WGS) entry which is preliminary data.</text>
</comment>
<protein>
    <submittedName>
        <fullName evidence="3">Uncharacterized protein</fullName>
    </submittedName>
</protein>